<dbReference type="SUPFAM" id="SSF56349">
    <property type="entry name" value="DNA breaking-rejoining enzymes"/>
    <property type="match status" value="1"/>
</dbReference>
<dbReference type="Pfam" id="PF14659">
    <property type="entry name" value="Phage_int_SAM_3"/>
    <property type="match status" value="1"/>
</dbReference>
<keyword evidence="2 4" id="KW-0238">DNA-binding</keyword>
<dbReference type="PANTHER" id="PTHR30349">
    <property type="entry name" value="PHAGE INTEGRASE-RELATED"/>
    <property type="match status" value="1"/>
</dbReference>
<dbReference type="RefSeq" id="WP_091408946.1">
    <property type="nucleotide sequence ID" value="NZ_LT629749.1"/>
</dbReference>
<dbReference type="InterPro" id="IPR004107">
    <property type="entry name" value="Integrase_SAM-like_N"/>
</dbReference>
<keyword evidence="1" id="KW-0229">DNA integration</keyword>
<evidence type="ECO:0000256" key="2">
    <source>
        <dbReference type="ARBA" id="ARBA00023125"/>
    </source>
</evidence>
<evidence type="ECO:0000259" key="5">
    <source>
        <dbReference type="PROSITE" id="PS51898"/>
    </source>
</evidence>
<dbReference type="InterPro" id="IPR050090">
    <property type="entry name" value="Tyrosine_recombinase_XerCD"/>
</dbReference>
<evidence type="ECO:0000256" key="4">
    <source>
        <dbReference type="PROSITE-ProRule" id="PRU01248"/>
    </source>
</evidence>
<gene>
    <name evidence="7" type="ORF">SAMN04488543_0215</name>
</gene>
<evidence type="ECO:0000256" key="1">
    <source>
        <dbReference type="ARBA" id="ARBA00022908"/>
    </source>
</evidence>
<dbReference type="AlphaFoldDB" id="A0A1H1LEG5"/>
<dbReference type="GO" id="GO:0006310">
    <property type="term" value="P:DNA recombination"/>
    <property type="evidence" value="ECO:0007669"/>
    <property type="project" value="UniProtKB-KW"/>
</dbReference>
<keyword evidence="3" id="KW-0233">DNA recombination</keyword>
<dbReference type="PROSITE" id="PS51898">
    <property type="entry name" value="TYR_RECOMBINASE"/>
    <property type="match status" value="1"/>
</dbReference>
<dbReference type="STRING" id="546871.SAMN04488543_0215"/>
<feature type="domain" description="Core-binding (CB)" evidence="6">
    <location>
        <begin position="71"/>
        <end position="154"/>
    </location>
</feature>
<dbReference type="Gene3D" id="1.10.150.130">
    <property type="match status" value="1"/>
</dbReference>
<feature type="domain" description="Tyr recombinase" evidence="5">
    <location>
        <begin position="175"/>
        <end position="392"/>
    </location>
</feature>
<dbReference type="GO" id="GO:0003677">
    <property type="term" value="F:DNA binding"/>
    <property type="evidence" value="ECO:0007669"/>
    <property type="project" value="UniProtKB-UniRule"/>
</dbReference>
<protein>
    <submittedName>
        <fullName evidence="7">Site-specific recombinase XerD</fullName>
    </submittedName>
</protein>
<dbReference type="InterPro" id="IPR010998">
    <property type="entry name" value="Integrase_recombinase_N"/>
</dbReference>
<dbReference type="InterPro" id="IPR013762">
    <property type="entry name" value="Integrase-like_cat_sf"/>
</dbReference>
<dbReference type="CDD" id="cd01189">
    <property type="entry name" value="INT_ICEBs1_C_like"/>
    <property type="match status" value="1"/>
</dbReference>
<dbReference type="EMBL" id="LT629749">
    <property type="protein sequence ID" value="SDR72445.1"/>
    <property type="molecule type" value="Genomic_DNA"/>
</dbReference>
<evidence type="ECO:0000256" key="3">
    <source>
        <dbReference type="ARBA" id="ARBA00023172"/>
    </source>
</evidence>
<organism evidence="7 8">
    <name type="scientific">Friedmanniella luteola</name>
    <dbReference type="NCBI Taxonomy" id="546871"/>
    <lineage>
        <taxon>Bacteria</taxon>
        <taxon>Bacillati</taxon>
        <taxon>Actinomycetota</taxon>
        <taxon>Actinomycetes</taxon>
        <taxon>Propionibacteriales</taxon>
        <taxon>Nocardioidaceae</taxon>
        <taxon>Friedmanniella</taxon>
    </lineage>
</organism>
<dbReference type="PROSITE" id="PS51900">
    <property type="entry name" value="CB"/>
    <property type="match status" value="1"/>
</dbReference>
<dbReference type="OrthoDB" id="148546at2"/>
<accession>A0A1H1LEG5</accession>
<evidence type="ECO:0000313" key="8">
    <source>
        <dbReference type="Proteomes" id="UP000199092"/>
    </source>
</evidence>
<dbReference type="Proteomes" id="UP000199092">
    <property type="component" value="Chromosome I"/>
</dbReference>
<keyword evidence="8" id="KW-1185">Reference proteome</keyword>
<name>A0A1H1LEG5_9ACTN</name>
<evidence type="ECO:0000259" key="6">
    <source>
        <dbReference type="PROSITE" id="PS51900"/>
    </source>
</evidence>
<proteinExistence type="predicted"/>
<dbReference type="InterPro" id="IPR002104">
    <property type="entry name" value="Integrase_catalytic"/>
</dbReference>
<dbReference type="InterPro" id="IPR044068">
    <property type="entry name" value="CB"/>
</dbReference>
<dbReference type="PANTHER" id="PTHR30349:SF91">
    <property type="entry name" value="INTA PROTEIN"/>
    <property type="match status" value="1"/>
</dbReference>
<dbReference type="Pfam" id="PF00589">
    <property type="entry name" value="Phage_integrase"/>
    <property type="match status" value="1"/>
</dbReference>
<dbReference type="Gene3D" id="1.10.443.10">
    <property type="entry name" value="Intergrase catalytic core"/>
    <property type="match status" value="1"/>
</dbReference>
<reference evidence="7 8" key="1">
    <citation type="submission" date="2016-10" db="EMBL/GenBank/DDBJ databases">
        <authorList>
            <person name="de Groot N.N."/>
        </authorList>
    </citation>
    <scope>NUCLEOTIDE SEQUENCE [LARGE SCALE GENOMIC DNA]</scope>
    <source>
        <strain evidence="7 8">DSM 21741</strain>
    </source>
</reference>
<evidence type="ECO:0000313" key="7">
    <source>
        <dbReference type="EMBL" id="SDR72445.1"/>
    </source>
</evidence>
<sequence length="409" mass="45469">MTRSRNPNRASTVYEGADGYWHGRVTVGTTDDGSPDRRHVMGKTKGVVVGKVRALEKNRDRGQVSRAGQRWTVESWLEHWLEHIAAPALRPTSLAAYRTAVRKHLVPGVGKHRLDRLEPEHLERLYRQLVSDGAKPATAHQVHRTMRTALGEAHRRGHVGRNVAALAKPPRVQVEEVEPYNVEEVRAILAAAAQGPNHARWAIALALGLRQGEVLGLRWSDVDLERGLLWVRKSRVRPIYEHGCGGGCGKFAGWCPERVLVNGEDGDTKSRAGRRVVGLPGPLAQMLVEQRAQQAVDRERARQLWRESGWMFTTVTGEPLNPNSDYHRWKALLRTAGVRNGRLHDARHTAATVLLVLGVPERTVMGIMGWSSTAMAARYQHVTDPIRRTVADQVGGLLWAGQEGSDGRK</sequence>
<dbReference type="InterPro" id="IPR011010">
    <property type="entry name" value="DNA_brk_join_enz"/>
</dbReference>
<dbReference type="GO" id="GO:0015074">
    <property type="term" value="P:DNA integration"/>
    <property type="evidence" value="ECO:0007669"/>
    <property type="project" value="UniProtKB-KW"/>
</dbReference>